<dbReference type="FunFam" id="2.60.40.4100:FF:000002">
    <property type="entry name" value="Zona pellucida sperm-binding protein 3"/>
    <property type="match status" value="1"/>
</dbReference>
<dbReference type="AlphaFoldDB" id="A0A437CFM1"/>
<evidence type="ECO:0000256" key="1">
    <source>
        <dbReference type="ARBA" id="ARBA00004498"/>
    </source>
</evidence>
<comment type="similarity">
    <text evidence="2 14">Belongs to the ZP domain family. ZPC subfamily.</text>
</comment>
<evidence type="ECO:0000256" key="3">
    <source>
        <dbReference type="ARBA" id="ARBA00017980"/>
    </source>
</evidence>
<dbReference type="Gene3D" id="2.60.40.4100">
    <property type="entry name" value="Zona pellucida, ZP-C domain"/>
    <property type="match status" value="1"/>
</dbReference>
<comment type="function">
    <text evidence="14">Component of the zona pellucida, an extracellular matrix surrounding oocytes which mediates sperm binding, induction of the acrosome reaction and prevents post-fertilization polyspermy. The zona pellucida is composed of 3 to 4 glycoproteins, ZP1, ZP2, ZP3, and ZP4. ZP3 is essential for sperm binding and zona matrix formation.</text>
</comment>
<evidence type="ECO:0000313" key="16">
    <source>
        <dbReference type="EMBL" id="RVE61667.1"/>
    </source>
</evidence>
<keyword evidence="9 14" id="KW-0732">Signal</keyword>
<evidence type="ECO:0000256" key="11">
    <source>
        <dbReference type="ARBA" id="ARBA00023136"/>
    </source>
</evidence>
<dbReference type="OrthoDB" id="8880842at2759"/>
<dbReference type="InterPro" id="IPR055356">
    <property type="entry name" value="ZP-N"/>
</dbReference>
<reference evidence="16 17" key="2">
    <citation type="submission" date="2019-01" db="EMBL/GenBank/DDBJ databases">
        <title>A chromosome length genome reference of the Java medaka (oryzias javanicus).</title>
        <authorList>
            <person name="Herpin A."/>
            <person name="Takehana Y."/>
            <person name="Naruse K."/>
            <person name="Ansai S."/>
            <person name="Kawaguchi M."/>
        </authorList>
    </citation>
    <scope>NUCLEOTIDE SEQUENCE [LARGE SCALE GENOMIC DNA]</scope>
    <source>
        <strain evidence="16">RS831</strain>
        <tissue evidence="16">Whole body</tissue>
    </source>
</reference>
<proteinExistence type="inferred from homology"/>
<organism evidence="16 17">
    <name type="scientific">Oryzias javanicus</name>
    <name type="common">Javanese ricefish</name>
    <name type="synonym">Aplocheilus javanicus</name>
    <dbReference type="NCBI Taxonomy" id="123683"/>
    <lineage>
        <taxon>Eukaryota</taxon>
        <taxon>Metazoa</taxon>
        <taxon>Chordata</taxon>
        <taxon>Craniata</taxon>
        <taxon>Vertebrata</taxon>
        <taxon>Euteleostomi</taxon>
        <taxon>Actinopterygii</taxon>
        <taxon>Neopterygii</taxon>
        <taxon>Teleostei</taxon>
        <taxon>Neoteleostei</taxon>
        <taxon>Acanthomorphata</taxon>
        <taxon>Ovalentaria</taxon>
        <taxon>Atherinomorphae</taxon>
        <taxon>Beloniformes</taxon>
        <taxon>Adrianichthyidae</taxon>
        <taxon>Oryziinae</taxon>
        <taxon>Oryzias</taxon>
    </lineage>
</organism>
<dbReference type="EMBL" id="CM012453">
    <property type="protein sequence ID" value="RVE61667.1"/>
    <property type="molecule type" value="Genomic_DNA"/>
</dbReference>
<dbReference type="SMART" id="SM00241">
    <property type="entry name" value="ZP"/>
    <property type="match status" value="1"/>
</dbReference>
<reference evidence="16 17" key="1">
    <citation type="submission" date="2018-11" db="EMBL/GenBank/DDBJ databases">
        <authorList>
            <person name="Lopez-Roques C."/>
            <person name="Donnadieu C."/>
            <person name="Bouchez O."/>
            <person name="Klopp C."/>
            <person name="Cabau C."/>
            <person name="Zahm M."/>
        </authorList>
    </citation>
    <scope>NUCLEOTIDE SEQUENCE [LARGE SCALE GENOMIC DNA]</scope>
    <source>
        <strain evidence="16">RS831</strain>
        <tissue evidence="16">Whole body</tissue>
    </source>
</reference>
<dbReference type="InterPro" id="IPR055355">
    <property type="entry name" value="ZP-C"/>
</dbReference>
<dbReference type="PANTHER" id="PTHR11576:SF2">
    <property type="entry name" value="ZONA PELLUCIDA SPERM-BINDING PROTEIN 3"/>
    <property type="match status" value="1"/>
</dbReference>
<keyword evidence="7 14" id="KW-0165">Cleavage on pair of basic residues</keyword>
<evidence type="ECO:0000256" key="8">
    <source>
        <dbReference type="ARBA" id="ARBA00022692"/>
    </source>
</evidence>
<dbReference type="Pfam" id="PF00100">
    <property type="entry name" value="Zona_pellucida"/>
    <property type="match status" value="1"/>
</dbReference>
<dbReference type="GO" id="GO:0035804">
    <property type="term" value="F:structural constituent of egg coat"/>
    <property type="evidence" value="ECO:0007669"/>
    <property type="project" value="UniProtKB-UniRule"/>
</dbReference>
<gene>
    <name evidence="16" type="ORF">OJAV_G00174740</name>
</gene>
<evidence type="ECO:0000256" key="9">
    <source>
        <dbReference type="ARBA" id="ARBA00022729"/>
    </source>
</evidence>
<keyword evidence="12 14" id="KW-1015">Disulfide bond</keyword>
<comment type="subcellular location">
    <subcellularLocation>
        <location evidence="1">Secreted</location>
        <location evidence="1">Extracellular space</location>
        <location evidence="1">Extracellular matrix</location>
    </subcellularLocation>
    <subcellularLocation>
        <location evidence="14">Zona pellucida</location>
    </subcellularLocation>
    <subcellularLocation>
        <location evidence="14">Cell membrane</location>
        <topology evidence="14">Single-pass type I membrane protein</topology>
    </subcellularLocation>
</comment>
<evidence type="ECO:0000256" key="2">
    <source>
        <dbReference type="ARBA" id="ARBA00006735"/>
    </source>
</evidence>
<dbReference type="GO" id="GO:0005886">
    <property type="term" value="C:plasma membrane"/>
    <property type="evidence" value="ECO:0007669"/>
    <property type="project" value="UniProtKB-SubCell"/>
</dbReference>
<dbReference type="InterPro" id="IPR001507">
    <property type="entry name" value="ZP_dom"/>
</dbReference>
<evidence type="ECO:0000313" key="17">
    <source>
        <dbReference type="Proteomes" id="UP000283210"/>
    </source>
</evidence>
<dbReference type="GO" id="GO:0035803">
    <property type="term" value="P:egg coat formation"/>
    <property type="evidence" value="ECO:0007669"/>
    <property type="project" value="UniProtKB-UniRule"/>
</dbReference>
<evidence type="ECO:0000256" key="7">
    <source>
        <dbReference type="ARBA" id="ARBA00022685"/>
    </source>
</evidence>
<evidence type="ECO:0000259" key="15">
    <source>
        <dbReference type="PROSITE" id="PS51034"/>
    </source>
</evidence>
<evidence type="ECO:0000256" key="12">
    <source>
        <dbReference type="ARBA" id="ARBA00023157"/>
    </source>
</evidence>
<evidence type="ECO:0000256" key="6">
    <source>
        <dbReference type="ARBA" id="ARBA00022530"/>
    </source>
</evidence>
<comment type="PTM">
    <text evidence="14">Proteolytically cleaved before the transmembrane segment to yield the secreted ectodomain incorporated in the zona pellucida.</text>
</comment>
<keyword evidence="10" id="KW-1133">Transmembrane helix</keyword>
<dbReference type="PRINTS" id="PR00023">
    <property type="entry name" value="ZPELLUCIDA"/>
</dbReference>
<keyword evidence="17" id="KW-1185">Reference proteome</keyword>
<name>A0A437CFM1_ORYJA</name>
<evidence type="ECO:0000256" key="13">
    <source>
        <dbReference type="ARBA" id="ARBA00023180"/>
    </source>
</evidence>
<evidence type="ECO:0000256" key="14">
    <source>
        <dbReference type="RuleBase" id="RU367066"/>
    </source>
</evidence>
<sequence>MWTGTWNGHLRLGSNSPGSGGECGAVQKGEDEFTIWALLSDCGTKLSSTEEKIIYSNLLIYSPEPSADGLLRFEAATIPVECHYDRRYSVDGISLESAWVPSVSTMSVNDQIDFNLKLMTGDWQFERDSYTYFLADPINFEVSAIVENHIPLRVYVDHCVATATPDAEASLRYNFIDNKGCLVDAYLTNSRARFLPRTEEHTLRFQLEAFRFYQEPSNQIYITCAVKAVPAVQTVNSQDRACSFIENGWQSVDGGDQVCRSCDVFRRAQESRAAPPPKMAVNAKDQISLISPKNIVLNKGDHEPASYINYRPGSYQSQHSKLKQSTNTFMKRDADQDQNQALQLGPLVVLPSRNVITVATNFSTWSEKNKTS</sequence>
<keyword evidence="8" id="KW-0812">Transmembrane</keyword>
<evidence type="ECO:0000256" key="5">
    <source>
        <dbReference type="ARBA" id="ARBA00022525"/>
    </source>
</evidence>
<accession>A0A437CFM1</accession>
<keyword evidence="4 14" id="KW-1003">Cell membrane</keyword>
<dbReference type="PROSITE" id="PS51034">
    <property type="entry name" value="ZP_2"/>
    <property type="match status" value="1"/>
</dbReference>
<protein>
    <recommendedName>
        <fullName evidence="3 14">Zona pellucida sperm-binding protein 3</fullName>
    </recommendedName>
</protein>
<dbReference type="FunFam" id="2.60.40.3210:FF:000001">
    <property type="entry name" value="Zona pellucida sperm-binding protein 3"/>
    <property type="match status" value="1"/>
</dbReference>
<dbReference type="Gene3D" id="2.60.40.3210">
    <property type="entry name" value="Zona pellucida, ZP-N domain"/>
    <property type="match status" value="1"/>
</dbReference>
<dbReference type="Pfam" id="PF23344">
    <property type="entry name" value="ZP-N"/>
    <property type="match status" value="1"/>
</dbReference>
<dbReference type="GO" id="GO:2000344">
    <property type="term" value="P:positive regulation of acrosome reaction"/>
    <property type="evidence" value="ECO:0007669"/>
    <property type="project" value="UniProtKB-UniRule"/>
</dbReference>
<comment type="domain">
    <text evidence="14">The ZP domain is involved in the polymerization of the ZP proteins to form the zona pellucida.</text>
</comment>
<feature type="domain" description="ZP" evidence="15">
    <location>
        <begin position="1"/>
        <end position="249"/>
    </location>
</feature>
<dbReference type="GO" id="GO:0007339">
    <property type="term" value="P:binding of sperm to zona pellucida"/>
    <property type="evidence" value="ECO:0007669"/>
    <property type="project" value="UniProtKB-UniRule"/>
</dbReference>
<dbReference type="InterPro" id="IPR048290">
    <property type="entry name" value="ZP_chr"/>
</dbReference>
<evidence type="ECO:0000256" key="4">
    <source>
        <dbReference type="ARBA" id="ARBA00022475"/>
    </source>
</evidence>
<dbReference type="GO" id="GO:0035805">
    <property type="term" value="C:egg coat"/>
    <property type="evidence" value="ECO:0007669"/>
    <property type="project" value="UniProtKB-SubCell"/>
</dbReference>
<keyword evidence="13" id="KW-0325">Glycoprotein</keyword>
<keyword evidence="6 14" id="KW-0272">Extracellular matrix</keyword>
<dbReference type="Proteomes" id="UP000283210">
    <property type="component" value="Chromosome 17"/>
</dbReference>
<dbReference type="PANTHER" id="PTHR11576">
    <property type="entry name" value="ZONA PELLUCIDA SPERM-BINDING PROTEIN 3"/>
    <property type="match status" value="1"/>
</dbReference>
<dbReference type="InterPro" id="IPR042235">
    <property type="entry name" value="ZP-C_dom"/>
</dbReference>
<keyword evidence="5 14" id="KW-0964">Secreted</keyword>
<keyword evidence="11" id="KW-0472">Membrane</keyword>
<dbReference type="GO" id="GO:0032190">
    <property type="term" value="F:acrosin binding"/>
    <property type="evidence" value="ECO:0007669"/>
    <property type="project" value="TreeGrafter"/>
</dbReference>
<evidence type="ECO:0000256" key="10">
    <source>
        <dbReference type="ARBA" id="ARBA00022989"/>
    </source>
</evidence>